<evidence type="ECO:0008006" key="6">
    <source>
        <dbReference type="Google" id="ProtNLM"/>
    </source>
</evidence>
<dbReference type="GeneID" id="3656196"/>
<accession>D6XDG9</accession>
<evidence type="ECO:0000256" key="2">
    <source>
        <dbReference type="SAM" id="SignalP"/>
    </source>
</evidence>
<dbReference type="Proteomes" id="UP000008524">
    <property type="component" value="Chromosome 3"/>
</dbReference>
<dbReference type="eggNOG" id="ENOG502QVYX">
    <property type="taxonomic scope" value="Eukaryota"/>
</dbReference>
<name>Q582X4_TRYB2</name>
<gene>
    <name evidence="4" type="primary">Tb03.48O8.200</name>
    <name evidence="3" type="ORF">Tb927.3.2620</name>
</gene>
<feature type="region of interest" description="Disordered" evidence="1">
    <location>
        <begin position="872"/>
        <end position="893"/>
    </location>
</feature>
<protein>
    <recommendedName>
        <fullName evidence="6">Right handed beta helix domain-containing protein</fullName>
    </recommendedName>
</protein>
<feature type="compositionally biased region" description="Low complexity" evidence="1">
    <location>
        <begin position="880"/>
        <end position="890"/>
    </location>
</feature>
<dbReference type="InParanoid" id="Q582X4"/>
<evidence type="ECO:0000313" key="5">
    <source>
        <dbReference type="Proteomes" id="UP000008524"/>
    </source>
</evidence>
<dbReference type="KEGG" id="tbr:Tb927.3.2620"/>
<dbReference type="OrthoDB" id="266004at2759"/>
<keyword evidence="2" id="KW-0732">Signal</keyword>
<dbReference type="STRING" id="185431.Q582X4"/>
<evidence type="ECO:0000256" key="1">
    <source>
        <dbReference type="SAM" id="MobiDB-lite"/>
    </source>
</evidence>
<feature type="region of interest" description="Disordered" evidence="1">
    <location>
        <begin position="1621"/>
        <end position="1691"/>
    </location>
</feature>
<feature type="region of interest" description="Disordered" evidence="1">
    <location>
        <begin position="279"/>
        <end position="304"/>
    </location>
</feature>
<sequence length="2017" mass="216876">MKAEGQLFFMSYFCFSSLLTLLTECRTPTCVSFVFCLFRLIRASTPFLSPIALEEGWIVRWTHRRKKQMLQLSTSYLQRLQRLYAHFKQNLHTLLGGCCTAVELLDEDDLTNWFVQLRYEDENKKEFIISLRVLFLEELQRMPLVFVVSPRLFATFIHYGAICSFELMSQQWTVDVEGLSLLFHSLYTTLNPFGCDSRVTVDESRRWLVGNGAHGGNDDAAWMPQQSAASAYSLEEHDLGIQHIRNSHPHLFRSKVTGQKRIPEANQLATREGLSAAATAVTNDEGQRSSAITSDDGIEGDSGTTRREKVVCSCGELQQMRFSSEVMDIFLDAPRRRALFQSPEHPTKDTVVDDDMFVCNLPSTSGALRENLSFNILLAPLCAREGMLNPPLDNNANPTVNSPAFGSSAGAGECKTDAAETMENEVLSRLAEEGRDEVTPVICTCAASEGEAGEESNSVGEGGSGGTGINCAFCDKNKTCECAPIRLVLCGEGGSGVESFLTSIRWSSTTEQCVIPPDCTLRLQKLEVYASVITVLGTLEVDSCIVTGSIVVEGQGQVIFSRSKLFVDVPDGYREGILVLDESKLDLRDGTVMKRYAPPSADCQDTGFTGVASLNVLHSFIHVSNSARLCARGGCSIAPSECERVILAEQDASVDISDCDIMAGYINAVSVAGCRAFFAGTRFYGGDQVVFEASDGNRPTGLSVELGGLVTARHCLAEYVYFGFSVISHSVAHFYSCHAEHVVNGYTVEASRATFDSSSAFTNHVGIFALNGAKCTINNDAGPPELFEKRCRTLLALRGRENGWYRLPLMNTCGSGGDNESNAVFTVEGGELRYDMGRGWRGVHKSALPLAVDEVEQENDYVSSIRRAFSKKRRGSGTTKSKANKANNSNDCEGVATEANTETLLPLSFVGGAFGLEVREATVVARGLILKDTGITSIFAYDKSSIELTDVIVMSTLPASRKTCAVRIVNSSATLSRCLVTDHSLGFTASQGSVVLCRECVGVCRSNSFVFDGAECRLYSCGAYAEQVGVLAFNQSKLSIDNSDAPHCILGGIPCIFQCRIRGLDSRSSHVRCVGVTVRGSLESGFTSHNGGYLCLKKCMVDMSDDPFHGCTASVAPPDLPGEPQSTESPVYAPVITCSSVSVDGGCGVCRDLDETATTSPTCLCGGTWSLGVKAWAGSHCELTACEVRHVTFGYAALDADTEMEAWQCVASDVANGYLVDSAKCCLNHCTTECNHVGVLVLNQGTCIVHHGSYRARVCGIENRNGIVQVEGNVKISGFSRSGVHVNCGARFDATVDSLLEVSVSGDFGACRLSGPLGPATTCSSLCGQPPSCFVMDKGTAVIHNAVFGGGAAIAVRCGAEAVAYLYRCKAEFCNVAFNALVGSNVYLSDCLAQNVWNYSLLVSHGGAIRVTASQVFSRFSSVKNVFSVLQGNVRIFGKCVLDNTVLHLDGDAAAAADMAPQSLELDGVLEQVGCPIRVYEGGQLSMNSCYVIVQETQAAQLNVLEEDKCDCGHKCPAVRAAIFAKGSNAYVRLRNVLLQCVPTPCLANKAGLSRGTSSGHVPRATDSFKPGEIGQLHSKVIWHTLVLHSGARGEVCGAADVVPPMHNKNMTFFFHRSTSEGATHSGRLPSREESRRPAAAVAGVPRDDVRYRTSAADIDIGPRQNGGCPLNEESDQQAPKPTKRSDSDTPILPVRLHVTDGSSLVLENVRVRRLSVAMDSRVAATRCVFAGSEAVFVVSDSSLEATRSVFISAVGGPALQAECAKVSLTGCSGYCIYKEIIVARHATVTLKNSVLHAIASSTAAHGGIQSPTTSIPWSDLPWCADNQPWDYGNEGKHSRSGPIQGLDISSFTLAAVQCGHSTQFGSCGSCYEAPGGCEVSGCVRLQGGTNHEGELRNFSSGFASPRLMEVKSPVEPSLMNHNAGQTIRPSLHASEQPALHQRTSVRLEDSHLRLCLRTRIEGAVVADAASHTRVSRPPQPWRVVCLLRDVSVNISVIISNKLVSAVKFLQWPLKRE</sequence>
<evidence type="ECO:0000313" key="4">
    <source>
        <dbReference type="EMBL" id="AAZ10296.1"/>
    </source>
</evidence>
<organism evidence="3 5">
    <name type="scientific">Trypanosoma brucei brucei (strain 927/4 GUTat10.1)</name>
    <dbReference type="NCBI Taxonomy" id="185431"/>
    <lineage>
        <taxon>Eukaryota</taxon>
        <taxon>Discoba</taxon>
        <taxon>Euglenozoa</taxon>
        <taxon>Kinetoplastea</taxon>
        <taxon>Metakinetoplastina</taxon>
        <taxon>Trypanosomatida</taxon>
        <taxon>Trypanosomatidae</taxon>
        <taxon>Trypanosoma</taxon>
    </lineage>
</organism>
<feature type="chain" id="PRO_5011099495" description="Right handed beta helix domain-containing protein" evidence="2">
    <location>
        <begin position="26"/>
        <end position="2017"/>
    </location>
</feature>
<keyword evidence="5" id="KW-1185">Reference proteome</keyword>
<proteinExistence type="predicted"/>
<reference evidence="4 5" key="3">
    <citation type="journal article" date="2005" name="Science">
        <title>The genome of the African trypanosome Trypanosoma brucei.</title>
        <authorList>
            <person name="Berriman M."/>
            <person name="Ghedin E."/>
            <person name="Hertz-Fowler C."/>
            <person name="Blandin G."/>
            <person name="Renauld H."/>
            <person name="Bartholomeu D.C."/>
            <person name="Lennard N.J."/>
            <person name="Caler E."/>
            <person name="Hamlin N.E."/>
            <person name="Haas B."/>
            <person name="Bohme U."/>
            <person name="Hannick L."/>
            <person name="Aslett M.A."/>
            <person name="Shallom J."/>
            <person name="Marcello L."/>
            <person name="Hou L."/>
            <person name="Wickstead B."/>
            <person name="Alsmark U.C."/>
            <person name="Arrowsmith C."/>
            <person name="Atkin R.J."/>
            <person name="Barron A.J."/>
            <person name="Bringaud F."/>
            <person name="Brooks K."/>
            <person name="Carrington M."/>
            <person name="Cherevach I."/>
            <person name="Chillingworth T.J."/>
            <person name="Churcher C."/>
            <person name="Clark L.N."/>
            <person name="Corton C.H."/>
            <person name="Cronin A."/>
            <person name="Davies R.M."/>
            <person name="Doggett J."/>
            <person name="Djikeng A."/>
            <person name="Feldblyum T."/>
            <person name="Field M.C."/>
            <person name="Fraser A."/>
            <person name="Goodhead I."/>
            <person name="Hance Z."/>
            <person name="Harper D."/>
            <person name="Harris B.R."/>
            <person name="Hauser H."/>
            <person name="Hostetler J."/>
            <person name="Ivens A."/>
            <person name="Jagels K."/>
            <person name="Johnson D."/>
            <person name="Johnson J."/>
            <person name="Jones K."/>
            <person name="Kerhornou A.X."/>
            <person name="Koo H."/>
            <person name="Larke N."/>
            <person name="Landfear S."/>
            <person name="Larkin C."/>
            <person name="Leech V."/>
            <person name="Line A."/>
            <person name="Lord A."/>
            <person name="Macleod A."/>
            <person name="Mooney P.J."/>
            <person name="Moule S."/>
            <person name="Martin D.M."/>
            <person name="Morgan G.W."/>
            <person name="Mungall K."/>
            <person name="Norbertczak H."/>
            <person name="Ormond D."/>
            <person name="Pai G."/>
            <person name="Peacock C.S."/>
            <person name="Peterson J."/>
            <person name="Quail M.A."/>
            <person name="Rabbinowitsch E."/>
            <person name="Rajandream M.A."/>
            <person name="Reitter C."/>
            <person name="Salzberg S.L."/>
            <person name="Sanders M."/>
            <person name="Schobel S."/>
            <person name="Sharp S."/>
            <person name="Simmonds M."/>
            <person name="Simpson A.J."/>
            <person name="Tallon L."/>
            <person name="Turner C.M."/>
            <person name="Tait A."/>
            <person name="Tivey A.R."/>
            <person name="Van Aken S."/>
            <person name="Walker D."/>
            <person name="Wanless D."/>
            <person name="Wang S."/>
            <person name="White B."/>
            <person name="White O."/>
            <person name="Whitehead S."/>
            <person name="Woodward J."/>
            <person name="Wortman J."/>
            <person name="Adams M.D."/>
            <person name="Embley T.M."/>
            <person name="Gull K."/>
            <person name="Ullu E."/>
            <person name="Barry J.D."/>
            <person name="Fairlamb A.H."/>
            <person name="Opperdoes F."/>
            <person name="Barrell B.G."/>
            <person name="Donelson J.E."/>
            <person name="Hall N."/>
            <person name="Fraser C.M."/>
            <person name="Melville S.E."/>
            <person name="El-Sayed N.M."/>
        </authorList>
    </citation>
    <scope>NUCLEOTIDE SEQUENCE [LARGE SCALE GENOMIC DNA]</scope>
    <source>
        <strain evidence="4 5">927/4 GUTat10.1</strain>
    </source>
</reference>
<dbReference type="EMBL" id="CP000066">
    <property type="protein sequence ID" value="AAZ10296.1"/>
    <property type="molecule type" value="Genomic_DNA"/>
</dbReference>
<dbReference type="AlphaFoldDB" id="Q582X4"/>
<dbReference type="PaxDb" id="5691-AAZ10296"/>
<feature type="compositionally biased region" description="Polar residues" evidence="1">
    <location>
        <begin position="280"/>
        <end position="293"/>
    </location>
</feature>
<accession>Q582X4</accession>
<reference evidence="4" key="5">
    <citation type="submission" date="2005-04" db="EMBL/GenBank/DDBJ databases">
        <title>Sequencing, closure, and annotation of Trypanosoma brucei chromosomes 2 through 8.</title>
        <authorList>
            <person name="Ghedin E."/>
            <person name="Blandin G."/>
            <person name="Bartholomeu D."/>
            <person name="Caler E."/>
            <person name="Haas B."/>
            <person name="Hannick L."/>
            <person name="Shallom J."/>
            <person name="Hou L."/>
            <person name="Djikeng A."/>
            <person name="Feldblyum T."/>
            <person name="Hostetler J."/>
            <person name="Johnson J."/>
            <person name="Jones K."/>
            <person name="Koo H.L."/>
            <person name="Larkin C."/>
            <person name="Pai G."/>
            <person name="Peterson J."/>
            <person name="Khalak H.G."/>
            <person name="Salzberg S."/>
            <person name="Simpson A.J."/>
            <person name="Tallon L."/>
            <person name="Van Aken S."/>
            <person name="Wanless D."/>
            <person name="White O."/>
            <person name="Wortman J."/>
            <person name="Fraser C.M."/>
            <person name="El-Sayed N.M.A."/>
        </authorList>
    </citation>
    <scope>NUCLEOTIDE SEQUENCE</scope>
    <source>
        <strain evidence="4">927/4 GUTat10.1</strain>
    </source>
</reference>
<dbReference type="OMA" id="FSRIEAC"/>
<dbReference type="EMBL" id="AC091330">
    <property type="protein sequence ID" value="AAX80715.1"/>
    <property type="molecule type" value="Genomic_DNA"/>
</dbReference>
<reference evidence="3" key="4">
    <citation type="submission" date="2005-04" db="EMBL/GenBank/DDBJ databases">
        <title>.</title>
        <authorList>
            <person name="Ghedin E."/>
            <person name="Blandin G."/>
            <person name="Bartholomeu D."/>
            <person name="Caler E."/>
            <person name="Haas B."/>
            <person name="Hannick L."/>
            <person name="Shallom J."/>
            <person name="Hou L."/>
            <person name="Djikeng A."/>
            <person name="Feldblyum T."/>
            <person name="Hostetler J."/>
            <person name="Johnson J."/>
            <person name="Jones K."/>
            <person name="Koo H.L."/>
            <person name="Larkin C."/>
            <person name="Pai G."/>
            <person name="Peterson J."/>
            <person name="Khalak H.G."/>
            <person name="Salzberg S."/>
            <person name="Simpson A.J."/>
            <person name="Tallon L."/>
            <person name="Van Aken S."/>
            <person name="Wanless D."/>
            <person name="White O."/>
            <person name="Wortman J."/>
            <person name="Fraser C.M."/>
            <person name="El-Sayed N.M.A."/>
        </authorList>
    </citation>
    <scope>NUCLEOTIDE SEQUENCE</scope>
    <source>
        <strain evidence="3">GUTat10.1</strain>
    </source>
</reference>
<reference evidence="4" key="2">
    <citation type="journal article" date="2005" name="Science">
        <title>Comparative genomics of trypanosomatid parasitic protozoa.</title>
        <authorList>
            <person name="El-Sayed N.M."/>
            <person name="Myler P.J."/>
            <person name="Blandin G."/>
            <person name="Berriman M."/>
            <person name="Crabtree J."/>
            <person name="Aggarwal G."/>
            <person name="Caler E."/>
            <person name="Renauld H."/>
            <person name="Worthey E.A."/>
            <person name="Hertz-Fowler C."/>
            <person name="Ghedin E."/>
            <person name="Peacock C."/>
            <person name="Bartholomeu D.C."/>
            <person name="Haas B.J."/>
            <person name="Tran A.N."/>
            <person name="Wortman J.R."/>
            <person name="Alsmark U.C."/>
            <person name="Angiuoli S."/>
            <person name="Anupama A."/>
            <person name="Badger J."/>
            <person name="Bringaud F."/>
            <person name="Cadag E."/>
            <person name="Carlton J.M."/>
            <person name="Cerqueira G.C."/>
            <person name="Creasy T."/>
            <person name="Delcher A.L."/>
            <person name="Djikeng A."/>
            <person name="Embley T.M."/>
            <person name="Hauser C."/>
            <person name="Ivens A.C."/>
            <person name="Kummerfeld S.K."/>
            <person name="Pereira-Leal J.B."/>
            <person name="Nilsson D."/>
            <person name="Peterson J."/>
            <person name="Salzberg S.L."/>
            <person name="Shallom J."/>
            <person name="Silva J.C."/>
            <person name="Sundaram J."/>
            <person name="Westenberger S."/>
            <person name="White O."/>
            <person name="Melville S.E."/>
            <person name="Donelson J.E."/>
            <person name="Andersson B."/>
            <person name="Stuart K.D."/>
            <person name="Hall N."/>
        </authorList>
    </citation>
    <scope>NUCLEOTIDE SEQUENCE</scope>
    <source>
        <strain evidence="4">927/4 GUTat10.1</strain>
    </source>
</reference>
<feature type="signal peptide" evidence="2">
    <location>
        <begin position="1"/>
        <end position="25"/>
    </location>
</feature>
<reference evidence="3" key="1">
    <citation type="submission" date="2002-04" db="EMBL/GenBank/DDBJ databases">
        <authorList>
            <person name="El-Sayed N.M."/>
            <person name="Khalak H."/>
            <person name="Adams M.D."/>
        </authorList>
    </citation>
    <scope>NUCLEOTIDE SEQUENCE</scope>
    <source>
        <strain evidence="3">GUTat10.1</strain>
    </source>
</reference>
<dbReference type="VEuPathDB" id="TriTrypDB:Tb927.3.2620"/>
<dbReference type="GO" id="GO:0005737">
    <property type="term" value="C:cytoplasm"/>
    <property type="evidence" value="ECO:0006056"/>
    <property type="project" value="Others"/>
</dbReference>
<dbReference type="RefSeq" id="XP_843855.1">
    <property type="nucleotide sequence ID" value="XM_838762.1"/>
</dbReference>
<evidence type="ECO:0000313" key="3">
    <source>
        <dbReference type="EMBL" id="AAX80715.1"/>
    </source>
</evidence>